<protein>
    <submittedName>
        <fullName evidence="6">AraC family transcriptional regulator</fullName>
    </submittedName>
</protein>
<evidence type="ECO:0000256" key="4">
    <source>
        <dbReference type="ARBA" id="ARBA00023163"/>
    </source>
</evidence>
<dbReference type="PROSITE" id="PS00041">
    <property type="entry name" value="HTH_ARAC_FAMILY_1"/>
    <property type="match status" value="1"/>
</dbReference>
<dbReference type="Gene3D" id="2.60.120.10">
    <property type="entry name" value="Jelly Rolls"/>
    <property type="match status" value="1"/>
</dbReference>
<dbReference type="GO" id="GO:0003700">
    <property type="term" value="F:DNA-binding transcription factor activity"/>
    <property type="evidence" value="ECO:0007669"/>
    <property type="project" value="InterPro"/>
</dbReference>
<dbReference type="PANTHER" id="PTHR46796">
    <property type="entry name" value="HTH-TYPE TRANSCRIPTIONAL ACTIVATOR RHAS-RELATED"/>
    <property type="match status" value="1"/>
</dbReference>
<dbReference type="GO" id="GO:0043565">
    <property type="term" value="F:sequence-specific DNA binding"/>
    <property type="evidence" value="ECO:0007669"/>
    <property type="project" value="InterPro"/>
</dbReference>
<accession>A0A9D1FMJ6</accession>
<organism evidence="6 7">
    <name type="scientific">Candidatus Merdivicinus excrementipullorum</name>
    <dbReference type="NCBI Taxonomy" id="2840867"/>
    <lineage>
        <taxon>Bacteria</taxon>
        <taxon>Bacillati</taxon>
        <taxon>Bacillota</taxon>
        <taxon>Clostridia</taxon>
        <taxon>Eubacteriales</taxon>
        <taxon>Oscillospiraceae</taxon>
        <taxon>Oscillospiraceae incertae sedis</taxon>
        <taxon>Candidatus Merdivicinus</taxon>
    </lineage>
</organism>
<dbReference type="InterPro" id="IPR014710">
    <property type="entry name" value="RmlC-like_jellyroll"/>
</dbReference>
<keyword evidence="3" id="KW-0010">Activator</keyword>
<dbReference type="InterPro" id="IPR018060">
    <property type="entry name" value="HTH_AraC"/>
</dbReference>
<dbReference type="Pfam" id="PF02311">
    <property type="entry name" value="AraC_binding"/>
    <property type="match status" value="1"/>
</dbReference>
<evidence type="ECO:0000256" key="1">
    <source>
        <dbReference type="ARBA" id="ARBA00023015"/>
    </source>
</evidence>
<dbReference type="InterPro" id="IPR009057">
    <property type="entry name" value="Homeodomain-like_sf"/>
</dbReference>
<dbReference type="InterPro" id="IPR018062">
    <property type="entry name" value="HTH_AraC-typ_CS"/>
</dbReference>
<dbReference type="SUPFAM" id="SSF51215">
    <property type="entry name" value="Regulatory protein AraC"/>
    <property type="match status" value="1"/>
</dbReference>
<dbReference type="InterPro" id="IPR020449">
    <property type="entry name" value="Tscrpt_reg_AraC-type_HTH"/>
</dbReference>
<evidence type="ECO:0000313" key="7">
    <source>
        <dbReference type="Proteomes" id="UP000824002"/>
    </source>
</evidence>
<feature type="domain" description="HTH araC/xylS-type" evidence="5">
    <location>
        <begin position="189"/>
        <end position="287"/>
    </location>
</feature>
<dbReference type="Pfam" id="PF12833">
    <property type="entry name" value="HTH_18"/>
    <property type="match status" value="1"/>
</dbReference>
<dbReference type="EMBL" id="DVJP01000042">
    <property type="protein sequence ID" value="HIS76427.1"/>
    <property type="molecule type" value="Genomic_DNA"/>
</dbReference>
<gene>
    <name evidence="6" type="ORF">IAB51_06390</name>
</gene>
<dbReference type="InterPro" id="IPR003313">
    <property type="entry name" value="AraC-bd"/>
</dbReference>
<proteinExistence type="predicted"/>
<dbReference type="InterPro" id="IPR050204">
    <property type="entry name" value="AraC_XylS_family_regulators"/>
</dbReference>
<evidence type="ECO:0000256" key="2">
    <source>
        <dbReference type="ARBA" id="ARBA00023125"/>
    </source>
</evidence>
<dbReference type="CDD" id="cd02208">
    <property type="entry name" value="cupin_RmlC-like"/>
    <property type="match status" value="1"/>
</dbReference>
<evidence type="ECO:0000256" key="3">
    <source>
        <dbReference type="ARBA" id="ARBA00023159"/>
    </source>
</evidence>
<dbReference type="SUPFAM" id="SSF46689">
    <property type="entry name" value="Homeodomain-like"/>
    <property type="match status" value="2"/>
</dbReference>
<reference evidence="6" key="2">
    <citation type="journal article" date="2021" name="PeerJ">
        <title>Extensive microbial diversity within the chicken gut microbiome revealed by metagenomics and culture.</title>
        <authorList>
            <person name="Gilroy R."/>
            <person name="Ravi A."/>
            <person name="Getino M."/>
            <person name="Pursley I."/>
            <person name="Horton D.L."/>
            <person name="Alikhan N.F."/>
            <person name="Baker D."/>
            <person name="Gharbi K."/>
            <person name="Hall N."/>
            <person name="Watson M."/>
            <person name="Adriaenssens E.M."/>
            <person name="Foster-Nyarko E."/>
            <person name="Jarju S."/>
            <person name="Secka A."/>
            <person name="Antonio M."/>
            <person name="Oren A."/>
            <person name="Chaudhuri R.R."/>
            <person name="La Ragione R."/>
            <person name="Hildebrand F."/>
            <person name="Pallen M.J."/>
        </authorList>
    </citation>
    <scope>NUCLEOTIDE SEQUENCE</scope>
    <source>
        <strain evidence="6">CHK199-13235</strain>
    </source>
</reference>
<dbReference type="SMART" id="SM00342">
    <property type="entry name" value="HTH_ARAC"/>
    <property type="match status" value="1"/>
</dbReference>
<dbReference type="PROSITE" id="PS01124">
    <property type="entry name" value="HTH_ARAC_FAMILY_2"/>
    <property type="match status" value="1"/>
</dbReference>
<evidence type="ECO:0000313" key="6">
    <source>
        <dbReference type="EMBL" id="HIS76427.1"/>
    </source>
</evidence>
<reference evidence="6" key="1">
    <citation type="submission" date="2020-10" db="EMBL/GenBank/DDBJ databases">
        <authorList>
            <person name="Gilroy R."/>
        </authorList>
    </citation>
    <scope>NUCLEOTIDE SEQUENCE</scope>
    <source>
        <strain evidence="6">CHK199-13235</strain>
    </source>
</reference>
<name>A0A9D1FMJ6_9FIRM</name>
<dbReference type="Proteomes" id="UP000824002">
    <property type="component" value="Unassembled WGS sequence"/>
</dbReference>
<keyword evidence="4" id="KW-0804">Transcription</keyword>
<evidence type="ECO:0000259" key="5">
    <source>
        <dbReference type="PROSITE" id="PS01124"/>
    </source>
</evidence>
<keyword evidence="2" id="KW-0238">DNA-binding</keyword>
<sequence length="287" mass="32888">MKEHPQARTRQTIEFEELGVPHLLRLGKVEFAANTQSALEPHIHPNQFEICYHYDGRQHYEVEGQGFETASGDLFLTYPNELHGSGSSGEEKSKLFYLIFELMPDTGNFMGLEPELSDFIRDALYAGRRRQICGVPAFREALQRVFDLYETESPFRKARVYGAMVEFFYLLTETLRKNPSRQAVSPDIARVLELMESGVSQKLTVQDMADAACLSVSHFKRKFKAETGLSPYDCLLRQKISLAKEMLRHTRLSMAEIAYELGFSSSQHFADIFKQYTGQTPSEYRRG</sequence>
<comment type="caution">
    <text evidence="6">The sequence shown here is derived from an EMBL/GenBank/DDBJ whole genome shotgun (WGS) entry which is preliminary data.</text>
</comment>
<dbReference type="PRINTS" id="PR00032">
    <property type="entry name" value="HTHARAC"/>
</dbReference>
<dbReference type="InterPro" id="IPR037923">
    <property type="entry name" value="HTH-like"/>
</dbReference>
<dbReference type="Gene3D" id="1.10.10.60">
    <property type="entry name" value="Homeodomain-like"/>
    <property type="match status" value="2"/>
</dbReference>
<dbReference type="AlphaFoldDB" id="A0A9D1FMJ6"/>
<keyword evidence="1" id="KW-0805">Transcription regulation</keyword>